<evidence type="ECO:0000313" key="1">
    <source>
        <dbReference type="EMBL" id="KAF4039530.1"/>
    </source>
</evidence>
<name>A0A833WKJ5_PHYIN</name>
<sequence length="97" mass="10755">MKDAMDGFPATERVKPPVWGSQMLSNHLGFLMIGGGELSSKCGAFHQLYNALVQQGFLERYPFHDELLDIYEDMIFSPSSRATVVIAQGHTSDPHDA</sequence>
<dbReference type="Proteomes" id="UP000602510">
    <property type="component" value="Unassembled WGS sequence"/>
</dbReference>
<gene>
    <name evidence="1" type="ORF">GN244_ATG08361</name>
</gene>
<evidence type="ECO:0000313" key="2">
    <source>
        <dbReference type="Proteomes" id="UP000602510"/>
    </source>
</evidence>
<dbReference type="EMBL" id="WSZM01000174">
    <property type="protein sequence ID" value="KAF4039530.1"/>
    <property type="molecule type" value="Genomic_DNA"/>
</dbReference>
<keyword evidence="2" id="KW-1185">Reference proteome</keyword>
<organism evidence="1 2">
    <name type="scientific">Phytophthora infestans</name>
    <name type="common">Potato late blight agent</name>
    <name type="synonym">Botrytis infestans</name>
    <dbReference type="NCBI Taxonomy" id="4787"/>
    <lineage>
        <taxon>Eukaryota</taxon>
        <taxon>Sar</taxon>
        <taxon>Stramenopiles</taxon>
        <taxon>Oomycota</taxon>
        <taxon>Peronosporomycetes</taxon>
        <taxon>Peronosporales</taxon>
        <taxon>Peronosporaceae</taxon>
        <taxon>Phytophthora</taxon>
    </lineage>
</organism>
<dbReference type="AlphaFoldDB" id="A0A833WKJ5"/>
<protein>
    <submittedName>
        <fullName evidence="1">Uncharacterized protein</fullName>
    </submittedName>
</protein>
<proteinExistence type="predicted"/>
<comment type="caution">
    <text evidence="1">The sequence shown here is derived from an EMBL/GenBank/DDBJ whole genome shotgun (WGS) entry which is preliminary data.</text>
</comment>
<reference evidence="1" key="1">
    <citation type="submission" date="2020-04" db="EMBL/GenBank/DDBJ databases">
        <title>Hybrid Assembly of Korean Phytophthora infestans isolates.</title>
        <authorList>
            <person name="Prokchorchik M."/>
            <person name="Lee Y."/>
            <person name="Seo J."/>
            <person name="Cho J.-H."/>
            <person name="Park Y.-E."/>
            <person name="Jang D.-C."/>
            <person name="Im J.-S."/>
            <person name="Choi J.-G."/>
            <person name="Park H.-J."/>
            <person name="Lee G.-B."/>
            <person name="Lee Y.-G."/>
            <person name="Hong S.-Y."/>
            <person name="Cho K."/>
            <person name="Sohn K.H."/>
        </authorList>
    </citation>
    <scope>NUCLEOTIDE SEQUENCE</scope>
    <source>
        <strain evidence="1">KR_1_A1</strain>
    </source>
</reference>
<accession>A0A833WKJ5</accession>